<dbReference type="PROSITE" id="PS51109">
    <property type="entry name" value="G5"/>
    <property type="match status" value="1"/>
</dbReference>
<name>A0A919NSS7_9ACTN</name>
<organism evidence="4 5">
    <name type="scientific">Paractinoplanes tereljensis</name>
    <dbReference type="NCBI Taxonomy" id="571912"/>
    <lineage>
        <taxon>Bacteria</taxon>
        <taxon>Bacillati</taxon>
        <taxon>Actinomycetota</taxon>
        <taxon>Actinomycetes</taxon>
        <taxon>Micromonosporales</taxon>
        <taxon>Micromonosporaceae</taxon>
        <taxon>Paractinoplanes</taxon>
    </lineage>
</organism>
<dbReference type="Gene3D" id="2.20.230.10">
    <property type="entry name" value="Resuscitation-promoting factor rpfb"/>
    <property type="match status" value="1"/>
</dbReference>
<keyword evidence="1" id="KW-0732">Signal</keyword>
<sequence>MAAGASALLMVVGGGVAGVAFFTRDNDPKPAVVTAVGEAAAGPATPPADGLDSTLPPVLGGHTAPVEADARATKPADRTATRDPGGYRPGYQPGYQPGYRPGYRPPAKSAAGALVVPPPARVPAKPRVPAPAQAPAPVATTIRTEVETREIPFETRVIRDPTLPRGEQRVEEPGVPGVETLRYQITTVGGRTTARELIDATVTQQPQLRIVMFGTQRGGFRDPECGRGLQLCVPLGREGACAESAETGMAGLDGSVAVLDQDVTLLGDAGRLAC</sequence>
<accession>A0A919NSS7</accession>
<evidence type="ECO:0000313" key="5">
    <source>
        <dbReference type="Proteomes" id="UP000623608"/>
    </source>
</evidence>
<dbReference type="SMART" id="SM01208">
    <property type="entry name" value="G5"/>
    <property type="match status" value="1"/>
</dbReference>
<dbReference type="AlphaFoldDB" id="A0A919NSS7"/>
<feature type="domain" description="G5" evidence="3">
    <location>
        <begin position="137"/>
        <end position="217"/>
    </location>
</feature>
<comment type="caution">
    <text evidence="4">The sequence shown here is derived from an EMBL/GenBank/DDBJ whole genome shotgun (WGS) entry which is preliminary data.</text>
</comment>
<gene>
    <name evidence="4" type="ORF">Ate02nite_72410</name>
</gene>
<evidence type="ECO:0000313" key="4">
    <source>
        <dbReference type="EMBL" id="GIF24511.1"/>
    </source>
</evidence>
<dbReference type="Pfam" id="PF07501">
    <property type="entry name" value="G5"/>
    <property type="match status" value="1"/>
</dbReference>
<proteinExistence type="predicted"/>
<dbReference type="InterPro" id="IPR011098">
    <property type="entry name" value="G5_dom"/>
</dbReference>
<evidence type="ECO:0000259" key="3">
    <source>
        <dbReference type="PROSITE" id="PS51109"/>
    </source>
</evidence>
<reference evidence="4" key="1">
    <citation type="submission" date="2021-01" db="EMBL/GenBank/DDBJ databases">
        <title>Whole genome shotgun sequence of Actinoplanes tereljensis NBRC 105297.</title>
        <authorList>
            <person name="Komaki H."/>
            <person name="Tamura T."/>
        </authorList>
    </citation>
    <scope>NUCLEOTIDE SEQUENCE</scope>
    <source>
        <strain evidence="4">NBRC 105297</strain>
    </source>
</reference>
<protein>
    <recommendedName>
        <fullName evidence="3">G5 domain-containing protein</fullName>
    </recommendedName>
</protein>
<dbReference type="Proteomes" id="UP000623608">
    <property type="component" value="Unassembled WGS sequence"/>
</dbReference>
<dbReference type="EMBL" id="BOMY01000046">
    <property type="protein sequence ID" value="GIF24511.1"/>
    <property type="molecule type" value="Genomic_DNA"/>
</dbReference>
<feature type="compositionally biased region" description="Low complexity" evidence="2">
    <location>
        <begin position="84"/>
        <end position="101"/>
    </location>
</feature>
<feature type="compositionally biased region" description="Basic and acidic residues" evidence="2">
    <location>
        <begin position="68"/>
        <end position="81"/>
    </location>
</feature>
<feature type="region of interest" description="Disordered" evidence="2">
    <location>
        <begin position="41"/>
        <end position="101"/>
    </location>
</feature>
<evidence type="ECO:0000256" key="1">
    <source>
        <dbReference type="ARBA" id="ARBA00022729"/>
    </source>
</evidence>
<keyword evidence="5" id="KW-1185">Reference proteome</keyword>
<evidence type="ECO:0000256" key="2">
    <source>
        <dbReference type="SAM" id="MobiDB-lite"/>
    </source>
</evidence>